<dbReference type="Pfam" id="PF00389">
    <property type="entry name" value="2-Hacid_dh"/>
    <property type="match status" value="1"/>
</dbReference>
<evidence type="ECO:0000313" key="7">
    <source>
        <dbReference type="EMBL" id="RMD04143.1"/>
    </source>
</evidence>
<dbReference type="InterPro" id="IPR043322">
    <property type="entry name" value="CtBP"/>
</dbReference>
<dbReference type="SUPFAM" id="SSF52283">
    <property type="entry name" value="Formate/glycerate dehydrogenase catalytic domain-like"/>
    <property type="match status" value="1"/>
</dbReference>
<dbReference type="InterPro" id="IPR050857">
    <property type="entry name" value="D-2-hydroxyacid_DH"/>
</dbReference>
<dbReference type="GO" id="GO:0003714">
    <property type="term" value="F:transcription corepressor activity"/>
    <property type="evidence" value="ECO:0007669"/>
    <property type="project" value="InterPro"/>
</dbReference>
<comment type="similarity">
    <text evidence="1 4">Belongs to the D-isomer specific 2-hydroxyacid dehydrogenase family.</text>
</comment>
<evidence type="ECO:0000256" key="1">
    <source>
        <dbReference type="ARBA" id="ARBA00005854"/>
    </source>
</evidence>
<keyword evidence="2 4" id="KW-0560">Oxidoreductase</keyword>
<feature type="domain" description="D-isomer specific 2-hydroxyacid dehydrogenase catalytic" evidence="5">
    <location>
        <begin position="19"/>
        <end position="317"/>
    </location>
</feature>
<dbReference type="GO" id="GO:0016616">
    <property type="term" value="F:oxidoreductase activity, acting on the CH-OH group of donors, NAD or NADP as acceptor"/>
    <property type="evidence" value="ECO:0007669"/>
    <property type="project" value="InterPro"/>
</dbReference>
<dbReference type="PROSITE" id="PS00670">
    <property type="entry name" value="D_2_HYDROXYACID_DH_2"/>
    <property type="match status" value="1"/>
</dbReference>
<dbReference type="PANTHER" id="PTHR42789">
    <property type="entry name" value="D-ISOMER SPECIFIC 2-HYDROXYACID DEHYDROGENASE FAMILY PROTEIN (AFU_ORTHOLOGUE AFUA_6G10090)"/>
    <property type="match status" value="1"/>
</dbReference>
<dbReference type="InterPro" id="IPR036291">
    <property type="entry name" value="NAD(P)-bd_dom_sf"/>
</dbReference>
<comment type="caution">
    <text evidence="7">The sequence shown here is derived from an EMBL/GenBank/DDBJ whole genome shotgun (WGS) entry which is preliminary data.</text>
</comment>
<keyword evidence="3" id="KW-0520">NAD</keyword>
<sequence length="339" mass="38099">MWNAVIVDRDYGSVSLENQNYIKKQYFQNGINLRLEHYNTSEEIINGCQDADVILGTGNPPITKDVIENLPKLKLVQRFGIGVNSIDLETATKKGVIVQFMPGFCIKELSIHAAALILNLIRNVGFYDRGIRKGEWRKAAGYVPRNLEEMTVGIFGFGASGRLLYQIFKKGFGSKVIVCDPFIDKSIQNSMDVTVVSFEEMLKNSDIISIHAPLTPETRHIFDYKAFKQMKNTSMIINVSRGGLINQQDLEKALADGEIRYAGLDVFEKEPLSPNSPLISNENVALTCHSAFYGENAQKNQIKLAIELVDCVLNKKSVKRKYVANKDVLNKFEDLNIIK</sequence>
<reference evidence="7 8" key="1">
    <citation type="submission" date="2018-10" db="EMBL/GenBank/DDBJ databases">
        <title>Genome-centric metagenomics revealed C2 chemical producing, CO utilizing Clostridium with novel acetogenic gene cluster.</title>
        <authorList>
            <person name="Kang H."/>
            <person name="Park B."/>
            <person name="Choi I.G."/>
            <person name="Chang I.S."/>
        </authorList>
    </citation>
    <scope>NUCLEOTIDE SEQUENCE [LARGE SCALE GENOMIC DNA]</scope>
    <source>
        <strain evidence="7 8">H21-9</strain>
    </source>
</reference>
<protein>
    <submittedName>
        <fullName evidence="7">C-terminal binding protein</fullName>
    </submittedName>
</protein>
<evidence type="ECO:0000313" key="8">
    <source>
        <dbReference type="Proteomes" id="UP000277999"/>
    </source>
</evidence>
<dbReference type="InterPro" id="IPR006140">
    <property type="entry name" value="D-isomer_DH_NAD-bd"/>
</dbReference>
<accession>A0A3M0T0I5</accession>
<evidence type="ECO:0000259" key="6">
    <source>
        <dbReference type="Pfam" id="PF02826"/>
    </source>
</evidence>
<dbReference type="InterPro" id="IPR006139">
    <property type="entry name" value="D-isomer_2_OHA_DH_cat_dom"/>
</dbReference>
<evidence type="ECO:0000256" key="3">
    <source>
        <dbReference type="ARBA" id="ARBA00023027"/>
    </source>
</evidence>
<dbReference type="GO" id="GO:0051287">
    <property type="term" value="F:NAD binding"/>
    <property type="evidence" value="ECO:0007669"/>
    <property type="project" value="InterPro"/>
</dbReference>
<proteinExistence type="inferred from homology"/>
<evidence type="ECO:0000256" key="2">
    <source>
        <dbReference type="ARBA" id="ARBA00023002"/>
    </source>
</evidence>
<organism evidence="7 8">
    <name type="scientific">Clostridium autoethanogenum</name>
    <dbReference type="NCBI Taxonomy" id="84023"/>
    <lineage>
        <taxon>Bacteria</taxon>
        <taxon>Bacillati</taxon>
        <taxon>Bacillota</taxon>
        <taxon>Clostridia</taxon>
        <taxon>Eubacteriales</taxon>
        <taxon>Clostridiaceae</taxon>
        <taxon>Clostridium</taxon>
    </lineage>
</organism>
<feature type="domain" description="D-isomer specific 2-hydroxyacid dehydrogenase NAD-binding" evidence="6">
    <location>
        <begin position="115"/>
        <end position="291"/>
    </location>
</feature>
<dbReference type="InterPro" id="IPR029753">
    <property type="entry name" value="D-isomer_DH_CS"/>
</dbReference>
<dbReference type="Gene3D" id="3.40.50.720">
    <property type="entry name" value="NAD(P)-binding Rossmann-like Domain"/>
    <property type="match status" value="2"/>
</dbReference>
<dbReference type="RefSeq" id="WP_013240100.1">
    <property type="nucleotide sequence ID" value="NZ_CP110420.1"/>
</dbReference>
<dbReference type="EMBL" id="RFAQ01000004">
    <property type="protein sequence ID" value="RMD04143.1"/>
    <property type="molecule type" value="Genomic_DNA"/>
</dbReference>
<dbReference type="CDD" id="cd05299">
    <property type="entry name" value="CtBP_dh"/>
    <property type="match status" value="1"/>
</dbReference>
<dbReference type="PANTHER" id="PTHR42789:SF1">
    <property type="entry name" value="D-ISOMER SPECIFIC 2-HYDROXYACID DEHYDROGENASE FAMILY PROTEIN (AFU_ORTHOLOGUE AFUA_6G10090)"/>
    <property type="match status" value="1"/>
</dbReference>
<dbReference type="PROSITE" id="PS00671">
    <property type="entry name" value="D_2_HYDROXYACID_DH_3"/>
    <property type="match status" value="1"/>
</dbReference>
<evidence type="ECO:0000256" key="4">
    <source>
        <dbReference type="RuleBase" id="RU003719"/>
    </source>
</evidence>
<name>A0A3M0T0I5_9CLOT</name>
<dbReference type="Proteomes" id="UP000277999">
    <property type="component" value="Unassembled WGS sequence"/>
</dbReference>
<dbReference type="AlphaFoldDB" id="A0A3M0T0I5"/>
<dbReference type="SUPFAM" id="SSF51735">
    <property type="entry name" value="NAD(P)-binding Rossmann-fold domains"/>
    <property type="match status" value="1"/>
</dbReference>
<evidence type="ECO:0000259" key="5">
    <source>
        <dbReference type="Pfam" id="PF00389"/>
    </source>
</evidence>
<gene>
    <name evidence="7" type="ORF">D9O40_02610</name>
</gene>
<dbReference type="Pfam" id="PF02826">
    <property type="entry name" value="2-Hacid_dh_C"/>
    <property type="match status" value="1"/>
</dbReference>